<dbReference type="InterPro" id="IPR000477">
    <property type="entry name" value="RT_dom"/>
</dbReference>
<reference evidence="3 4" key="1">
    <citation type="submission" date="2019-08" db="EMBL/GenBank/DDBJ databases">
        <title>Draft genome sequences of two oriental melons (Cucumis melo L. var makuwa).</title>
        <authorList>
            <person name="Kwon S.-Y."/>
        </authorList>
    </citation>
    <scope>NUCLEOTIDE SEQUENCE [LARGE SCALE GENOMIC DNA]</scope>
    <source>
        <strain evidence="4">cv. SW 3</strain>
        <tissue evidence="3">Leaf</tissue>
    </source>
</reference>
<evidence type="ECO:0000313" key="4">
    <source>
        <dbReference type="Proteomes" id="UP000321393"/>
    </source>
</evidence>
<dbReference type="Proteomes" id="UP000321393">
    <property type="component" value="Unassembled WGS sequence"/>
</dbReference>
<feature type="domain" description="Reverse transcriptase" evidence="1">
    <location>
        <begin position="387"/>
        <end position="525"/>
    </location>
</feature>
<feature type="domain" description="Endonuclease/exonuclease/phosphatase" evidence="2">
    <location>
        <begin position="41"/>
        <end position="155"/>
    </location>
</feature>
<dbReference type="SUPFAM" id="SSF56672">
    <property type="entry name" value="DNA/RNA polymerases"/>
    <property type="match status" value="1"/>
</dbReference>
<accession>A0A5A7VRD2</accession>
<evidence type="ECO:0000259" key="2">
    <source>
        <dbReference type="Pfam" id="PF03372"/>
    </source>
</evidence>
<dbReference type="EMBL" id="SSTE01000369">
    <property type="protein sequence ID" value="KAA0067709.1"/>
    <property type="molecule type" value="Genomic_DNA"/>
</dbReference>
<dbReference type="InterPro" id="IPR043502">
    <property type="entry name" value="DNA/RNA_pol_sf"/>
</dbReference>
<dbReference type="InterPro" id="IPR036691">
    <property type="entry name" value="Endo/exonu/phosph_ase_sf"/>
</dbReference>
<organism evidence="3 4">
    <name type="scientific">Cucumis melo var. makuwa</name>
    <name type="common">Oriental melon</name>
    <dbReference type="NCBI Taxonomy" id="1194695"/>
    <lineage>
        <taxon>Eukaryota</taxon>
        <taxon>Viridiplantae</taxon>
        <taxon>Streptophyta</taxon>
        <taxon>Embryophyta</taxon>
        <taxon>Tracheophyta</taxon>
        <taxon>Spermatophyta</taxon>
        <taxon>Magnoliopsida</taxon>
        <taxon>eudicotyledons</taxon>
        <taxon>Gunneridae</taxon>
        <taxon>Pentapetalae</taxon>
        <taxon>rosids</taxon>
        <taxon>fabids</taxon>
        <taxon>Cucurbitales</taxon>
        <taxon>Cucurbitaceae</taxon>
        <taxon>Benincaseae</taxon>
        <taxon>Cucumis</taxon>
    </lineage>
</organism>
<protein>
    <submittedName>
        <fullName evidence="3">LINE-1 retrotransposable element ORF2 protein</fullName>
    </submittedName>
</protein>
<dbReference type="OrthoDB" id="1744226at2759"/>
<dbReference type="SUPFAM" id="SSF56219">
    <property type="entry name" value="DNase I-like"/>
    <property type="match status" value="1"/>
</dbReference>
<proteinExistence type="predicted"/>
<dbReference type="PANTHER" id="PTHR31635:SF196">
    <property type="entry name" value="REVERSE TRANSCRIPTASE DOMAIN-CONTAINING PROTEIN-RELATED"/>
    <property type="match status" value="1"/>
</dbReference>
<evidence type="ECO:0000313" key="3">
    <source>
        <dbReference type="EMBL" id="KAA0067709.1"/>
    </source>
</evidence>
<gene>
    <name evidence="3" type="ORF">E6C27_scaffold352G00150</name>
</gene>
<dbReference type="Pfam" id="PF00078">
    <property type="entry name" value="RVT_1"/>
    <property type="match status" value="1"/>
</dbReference>
<dbReference type="Pfam" id="PF03372">
    <property type="entry name" value="Exo_endo_phos"/>
    <property type="match status" value="1"/>
</dbReference>
<dbReference type="AlphaFoldDB" id="A0A5A7VRD2"/>
<dbReference type="InterPro" id="IPR005135">
    <property type="entry name" value="Endo/exonuclease/phosphatase"/>
</dbReference>
<dbReference type="Gene3D" id="3.60.10.10">
    <property type="entry name" value="Endonuclease/exonuclease/phosphatase"/>
    <property type="match status" value="1"/>
</dbReference>
<evidence type="ECO:0000259" key="1">
    <source>
        <dbReference type="Pfam" id="PF00078"/>
    </source>
</evidence>
<comment type="caution">
    <text evidence="3">The sequence shown here is derived from an EMBL/GenBank/DDBJ whole genome shotgun (WGS) entry which is preliminary data.</text>
</comment>
<name>A0A5A7VRD2_CUCMM</name>
<dbReference type="PANTHER" id="PTHR31635">
    <property type="entry name" value="REVERSE TRANSCRIPTASE DOMAIN-CONTAINING PROTEIN-RELATED"/>
    <property type="match status" value="1"/>
</dbReference>
<dbReference type="CDD" id="cd01650">
    <property type="entry name" value="RT_nLTR_like"/>
    <property type="match status" value="1"/>
</dbReference>
<sequence length="779" mass="89680">MWDDLRFNVSDFIEGVFSLSIKINIPDGPPCSAWWLLAIYGPAGGRNRNSFWAELLDLKNIYSPNWLLAGDFNVVRFSSETSVQNPRHYSMRKFNNFISESNLIDPPLSNAKYTWSNLRTQPILSRIDRFLYTMGWENLFSARYSKTLSRVTSDHFPIILETSTVSWGPLPFRFINVHLKSRGLKTTLKDGEEKRAWVKEFDDIDRIEAAGNLFEELSLRRTKIKADILSFDSKEAQIWHQKSKGLWNTDGDENTSFLHRICSARQRRSIISNINLVDGIPCTTNDNIVKAFLDHFEDIYNGNGEDSPWLIENLNWSPIPFSQAQNLCSIFTEEEIHSALAAFSNNKSPGPDGFTMEFFKATWYDLKDDICKIFKDFHINCIINKAIIAKVIAERLKETLPLTVAENQMAFVKGRQIIDAILIANEAIDYWRVKKTKGFVIKLDIEKAFDKLNWKFIDFMLMKKGYPIKWRRWIKACISSVQYSIIINGRPRGKIQPSRGIRQGDPISPFIFVLAMDYISRLLDSVGENIKGLASGLNINLNKSTISLINVDAARTDQIASQWGISTKIFPINYLGVPLGGKPITKVFWNNIDEKINKKNLPAGNTLCSPKDSSINDMWNTTLMDWDLKPRRQLRDWEYPLWAELKNSLNANFCKNGRDTSTWNLSSDGFYSVASVKKAIHQSDQGVLAIPNHNTFTNLWKSTIPKKMQILHLFVPHSKFHLELNIFPPKQQCHLPQPQGSLYYYVQLETEEQKEHHTLQHLCLCPLEYMVGEECPYFQ</sequence>
<dbReference type="GO" id="GO:0003824">
    <property type="term" value="F:catalytic activity"/>
    <property type="evidence" value="ECO:0007669"/>
    <property type="project" value="InterPro"/>
</dbReference>